<gene>
    <name evidence="9" type="ordered locus">MA_2480</name>
</gene>
<dbReference type="PANTHER" id="PTHR43386:SF1">
    <property type="entry name" value="D,D-DIPEPTIDE TRANSPORT SYSTEM PERMEASE PROTEIN DDPC-RELATED"/>
    <property type="match status" value="1"/>
</dbReference>
<dbReference type="InterPro" id="IPR050366">
    <property type="entry name" value="BP-dependent_transpt_permease"/>
</dbReference>
<feature type="transmembrane region" description="Helical" evidence="7">
    <location>
        <begin position="119"/>
        <end position="141"/>
    </location>
</feature>
<dbReference type="InterPro" id="IPR035906">
    <property type="entry name" value="MetI-like_sf"/>
</dbReference>
<feature type="transmembrane region" description="Helical" evidence="7">
    <location>
        <begin position="283"/>
        <end position="303"/>
    </location>
</feature>
<dbReference type="Pfam" id="PF12911">
    <property type="entry name" value="OppC_N"/>
    <property type="match status" value="1"/>
</dbReference>
<dbReference type="Pfam" id="PF00528">
    <property type="entry name" value="BPD_transp_1"/>
    <property type="match status" value="1"/>
</dbReference>
<evidence type="ECO:0000313" key="10">
    <source>
        <dbReference type="Proteomes" id="UP000002487"/>
    </source>
</evidence>
<dbReference type="InterPro" id="IPR000515">
    <property type="entry name" value="MetI-like"/>
</dbReference>
<comment type="subcellular location">
    <subcellularLocation>
        <location evidence="1 7">Cell membrane</location>
        <topology evidence="1 7">Multi-pass membrane protein</topology>
    </subcellularLocation>
</comment>
<organism evidence="9 10">
    <name type="scientific">Methanosarcina acetivorans (strain ATCC 35395 / DSM 2834 / JCM 12185 / C2A)</name>
    <dbReference type="NCBI Taxonomy" id="188937"/>
    <lineage>
        <taxon>Archaea</taxon>
        <taxon>Methanobacteriati</taxon>
        <taxon>Methanobacteriota</taxon>
        <taxon>Stenosarchaea group</taxon>
        <taxon>Methanomicrobia</taxon>
        <taxon>Methanosarcinales</taxon>
        <taxon>Methanosarcinaceae</taxon>
        <taxon>Methanosarcina</taxon>
    </lineage>
</organism>
<feature type="domain" description="ABC transmembrane type-1" evidence="8">
    <location>
        <begin position="113"/>
        <end position="304"/>
    </location>
</feature>
<dbReference type="STRING" id="188937.MA_2480"/>
<evidence type="ECO:0000256" key="2">
    <source>
        <dbReference type="ARBA" id="ARBA00022448"/>
    </source>
</evidence>
<dbReference type="InParanoid" id="Q8TN13"/>
<dbReference type="HOGENOM" id="CLU_028518_8_0_2"/>
<evidence type="ECO:0000313" key="9">
    <source>
        <dbReference type="EMBL" id="AAM05866.1"/>
    </source>
</evidence>
<accession>Q8TN13</accession>
<dbReference type="PANTHER" id="PTHR43386">
    <property type="entry name" value="OLIGOPEPTIDE TRANSPORT SYSTEM PERMEASE PROTEIN APPC"/>
    <property type="match status" value="1"/>
</dbReference>
<dbReference type="GO" id="GO:0005886">
    <property type="term" value="C:plasma membrane"/>
    <property type="evidence" value="ECO:0000318"/>
    <property type="project" value="GO_Central"/>
</dbReference>
<dbReference type="PhylomeDB" id="Q8TN13"/>
<feature type="transmembrane region" description="Helical" evidence="7">
    <location>
        <begin position="177"/>
        <end position="195"/>
    </location>
</feature>
<dbReference type="EnsemblBacteria" id="AAM05866">
    <property type="protein sequence ID" value="AAM05866"/>
    <property type="gene ID" value="MA_2480"/>
</dbReference>
<feature type="transmembrane region" description="Helical" evidence="7">
    <location>
        <begin position="148"/>
        <end position="171"/>
    </location>
</feature>
<dbReference type="InterPro" id="IPR025966">
    <property type="entry name" value="OppC_N"/>
</dbReference>
<dbReference type="SUPFAM" id="SSF161098">
    <property type="entry name" value="MetI-like"/>
    <property type="match status" value="1"/>
</dbReference>
<reference evidence="9 10" key="1">
    <citation type="journal article" date="2002" name="Genome Res.">
        <title>The genome of Methanosarcina acetivorans reveals extensive metabolic and physiological diversity.</title>
        <authorList>
            <person name="Galagan J.E."/>
            <person name="Nusbaum C."/>
            <person name="Roy A."/>
            <person name="Endrizzi M.G."/>
            <person name="Macdonald P."/>
            <person name="FitzHugh W."/>
            <person name="Calvo S."/>
            <person name="Engels R."/>
            <person name="Smirnov S."/>
            <person name="Atnoor D."/>
            <person name="Brown A."/>
            <person name="Allen N."/>
            <person name="Naylor J."/>
            <person name="Stange-Thomann N."/>
            <person name="DeArellano K."/>
            <person name="Johnson R."/>
            <person name="Linton L."/>
            <person name="McEwan P."/>
            <person name="McKernan K."/>
            <person name="Talamas J."/>
            <person name="Tirrell A."/>
            <person name="Ye W."/>
            <person name="Zimmer A."/>
            <person name="Barber R.D."/>
            <person name="Cann I."/>
            <person name="Graham D.E."/>
            <person name="Grahame D.A."/>
            <person name="Guss A."/>
            <person name="Hedderich R."/>
            <person name="Ingram-Smith C."/>
            <person name="Kuettner C.H."/>
            <person name="Krzycki J.A."/>
            <person name="Leigh J.A."/>
            <person name="Li W."/>
            <person name="Liu J."/>
            <person name="Mukhopadhyay B."/>
            <person name="Reeve J.N."/>
            <person name="Smith K."/>
            <person name="Springer T.A."/>
            <person name="Umayam L.A."/>
            <person name="White O."/>
            <person name="White R.H."/>
            <person name="de Macario E.C."/>
            <person name="Ferry J.G."/>
            <person name="Jarrell K.F."/>
            <person name="Jing H."/>
            <person name="Macario A.J.L."/>
            <person name="Paulsen I."/>
            <person name="Pritchett M."/>
            <person name="Sowers K.R."/>
            <person name="Swanson R.V."/>
            <person name="Zinder S.H."/>
            <person name="Lander E."/>
            <person name="Metcalf W.W."/>
            <person name="Birren B."/>
        </authorList>
    </citation>
    <scope>NUCLEOTIDE SEQUENCE [LARGE SCALE GENOMIC DNA]</scope>
    <source>
        <strain evidence="10">ATCC 35395 / DSM 2834 / JCM 12185 / C2A</strain>
    </source>
</reference>
<dbReference type="CDD" id="cd06261">
    <property type="entry name" value="TM_PBP2"/>
    <property type="match status" value="1"/>
</dbReference>
<dbReference type="KEGG" id="mac:MA_2480"/>
<feature type="transmembrane region" description="Helical" evidence="7">
    <location>
        <begin position="234"/>
        <end position="257"/>
    </location>
</feature>
<protein>
    <submittedName>
        <fullName evidence="9">Peptide ABC transporter, permease protein</fullName>
    </submittedName>
</protein>
<evidence type="ECO:0000256" key="7">
    <source>
        <dbReference type="RuleBase" id="RU363032"/>
    </source>
</evidence>
<dbReference type="AlphaFoldDB" id="Q8TN13"/>
<keyword evidence="4 7" id="KW-0812">Transmembrane</keyword>
<sequence>MIILYSDKRLIGYQFDSRIRLPTWRSNPLELSLPDNTFKHINDTGIKSLTRNPLRSFGIFLLTALVLVALLAPYLAPHDPKQTGIPYQLPSSEHILGTNDLGQDVFSELIYGTRVSLTIGFLAGIISIIIGVTVGVFAGYFRGWTEELLMGVTDVFLLIPGLPLMIILTAYLNASMWNIILVVGLLWWCSTARLVHSRVLQVREMQFIESTRALGYSDLYIISRHVLVNTKDIIYAKFSLAVASAMLSEASLSFLGLGDPLNISWGEMIHFAFSRGGFANDMWWWYLPPGLMICITVLAFIMLTMERRKTSKILELI</sequence>
<name>Q8TN13_METAC</name>
<evidence type="ECO:0000256" key="5">
    <source>
        <dbReference type="ARBA" id="ARBA00022989"/>
    </source>
</evidence>
<keyword evidence="10" id="KW-1185">Reference proteome</keyword>
<dbReference type="GO" id="GO:0022857">
    <property type="term" value="F:transmembrane transporter activity"/>
    <property type="evidence" value="ECO:0000318"/>
    <property type="project" value="GO_Central"/>
</dbReference>
<comment type="similarity">
    <text evidence="7">Belongs to the binding-protein-dependent transport system permease family.</text>
</comment>
<evidence type="ECO:0000259" key="8">
    <source>
        <dbReference type="PROSITE" id="PS50928"/>
    </source>
</evidence>
<evidence type="ECO:0000256" key="4">
    <source>
        <dbReference type="ARBA" id="ARBA00022692"/>
    </source>
</evidence>
<proteinExistence type="inferred from homology"/>
<keyword evidence="3" id="KW-1003">Cell membrane</keyword>
<dbReference type="Proteomes" id="UP000002487">
    <property type="component" value="Chromosome"/>
</dbReference>
<evidence type="ECO:0000256" key="3">
    <source>
        <dbReference type="ARBA" id="ARBA00022475"/>
    </source>
</evidence>
<evidence type="ECO:0000256" key="6">
    <source>
        <dbReference type="ARBA" id="ARBA00023136"/>
    </source>
</evidence>
<keyword evidence="5 7" id="KW-1133">Transmembrane helix</keyword>
<keyword evidence="2 7" id="KW-0813">Transport</keyword>
<dbReference type="EMBL" id="AE010299">
    <property type="protein sequence ID" value="AAM05866.1"/>
    <property type="molecule type" value="Genomic_DNA"/>
</dbReference>
<dbReference type="Gene3D" id="1.10.3720.10">
    <property type="entry name" value="MetI-like"/>
    <property type="match status" value="1"/>
</dbReference>
<evidence type="ECO:0000256" key="1">
    <source>
        <dbReference type="ARBA" id="ARBA00004651"/>
    </source>
</evidence>
<dbReference type="PROSITE" id="PS50928">
    <property type="entry name" value="ABC_TM1"/>
    <property type="match status" value="1"/>
</dbReference>
<keyword evidence="6 7" id="KW-0472">Membrane</keyword>
<feature type="transmembrane region" description="Helical" evidence="7">
    <location>
        <begin position="57"/>
        <end position="76"/>
    </location>
</feature>